<evidence type="ECO:0000313" key="2">
    <source>
        <dbReference type="EMBL" id="JAE26534.1"/>
    </source>
</evidence>
<reference evidence="2" key="1">
    <citation type="submission" date="2014-09" db="EMBL/GenBank/DDBJ databases">
        <authorList>
            <person name="Magalhaes I.L.F."/>
            <person name="Oliveira U."/>
            <person name="Santos F.R."/>
            <person name="Vidigal T.H.D.A."/>
            <person name="Brescovit A.D."/>
            <person name="Santos A.J."/>
        </authorList>
    </citation>
    <scope>NUCLEOTIDE SEQUENCE</scope>
    <source>
        <tissue evidence="2">Shoot tissue taken approximately 20 cm above the soil surface</tissue>
    </source>
</reference>
<dbReference type="AlphaFoldDB" id="A0A0A9GSP8"/>
<accession>A0A0A9GSP8</accession>
<reference evidence="2" key="2">
    <citation type="journal article" date="2015" name="Data Brief">
        <title>Shoot transcriptome of the giant reed, Arundo donax.</title>
        <authorList>
            <person name="Barrero R.A."/>
            <person name="Guerrero F.D."/>
            <person name="Moolhuijzen P."/>
            <person name="Goolsby J.A."/>
            <person name="Tidwell J."/>
            <person name="Bellgard S.E."/>
            <person name="Bellgard M.I."/>
        </authorList>
    </citation>
    <scope>NUCLEOTIDE SEQUENCE</scope>
    <source>
        <tissue evidence="2">Shoot tissue taken approximately 20 cm above the soil surface</tissue>
    </source>
</reference>
<proteinExistence type="predicted"/>
<name>A0A0A9GSP8_ARUDO</name>
<sequence length="74" mass="8294">MRSQLDAAVSPSPPPSLRRALPSATPRALRFHAFPWRFRVHHGRRVGARCANHLPSKRGVGVFTSERSPQWEPG</sequence>
<feature type="region of interest" description="Disordered" evidence="1">
    <location>
        <begin position="1"/>
        <end position="23"/>
    </location>
</feature>
<dbReference type="EMBL" id="GBRH01171362">
    <property type="protein sequence ID" value="JAE26534.1"/>
    <property type="molecule type" value="Transcribed_RNA"/>
</dbReference>
<protein>
    <submittedName>
        <fullName evidence="2">Uncharacterized protein</fullName>
    </submittedName>
</protein>
<organism evidence="2">
    <name type="scientific">Arundo donax</name>
    <name type="common">Giant reed</name>
    <name type="synonym">Donax arundinaceus</name>
    <dbReference type="NCBI Taxonomy" id="35708"/>
    <lineage>
        <taxon>Eukaryota</taxon>
        <taxon>Viridiplantae</taxon>
        <taxon>Streptophyta</taxon>
        <taxon>Embryophyta</taxon>
        <taxon>Tracheophyta</taxon>
        <taxon>Spermatophyta</taxon>
        <taxon>Magnoliopsida</taxon>
        <taxon>Liliopsida</taxon>
        <taxon>Poales</taxon>
        <taxon>Poaceae</taxon>
        <taxon>PACMAD clade</taxon>
        <taxon>Arundinoideae</taxon>
        <taxon>Arundineae</taxon>
        <taxon>Arundo</taxon>
    </lineage>
</organism>
<evidence type="ECO:0000256" key="1">
    <source>
        <dbReference type="SAM" id="MobiDB-lite"/>
    </source>
</evidence>